<keyword evidence="1 4" id="KW-0349">Heme</keyword>
<keyword evidence="3 4" id="KW-0408">Iron</keyword>
<reference evidence="7 8" key="1">
    <citation type="submission" date="2020-11" db="EMBL/GenBank/DDBJ databases">
        <title>The genome sequence of Novosphingobium sp. 1Y9A.</title>
        <authorList>
            <person name="Liu Y."/>
        </authorList>
    </citation>
    <scope>NUCLEOTIDE SEQUENCE [LARGE SCALE GENOMIC DNA]</scope>
    <source>
        <strain evidence="7 8">1Y9A</strain>
    </source>
</reference>
<feature type="signal peptide" evidence="5">
    <location>
        <begin position="1"/>
        <end position="19"/>
    </location>
</feature>
<evidence type="ECO:0000313" key="8">
    <source>
        <dbReference type="Proteomes" id="UP000600799"/>
    </source>
</evidence>
<evidence type="ECO:0000256" key="1">
    <source>
        <dbReference type="ARBA" id="ARBA00022617"/>
    </source>
</evidence>
<dbReference type="Proteomes" id="UP000600799">
    <property type="component" value="Unassembled WGS sequence"/>
</dbReference>
<dbReference type="RefSeq" id="WP_196273897.1">
    <property type="nucleotide sequence ID" value="NZ_JADQDC010000001.1"/>
</dbReference>
<keyword evidence="5" id="KW-0732">Signal</keyword>
<evidence type="ECO:0000256" key="3">
    <source>
        <dbReference type="ARBA" id="ARBA00023004"/>
    </source>
</evidence>
<dbReference type="PROSITE" id="PS51007">
    <property type="entry name" value="CYTC"/>
    <property type="match status" value="1"/>
</dbReference>
<name>A0ABS0HB61_9SPHN</name>
<feature type="domain" description="Cytochrome c" evidence="6">
    <location>
        <begin position="24"/>
        <end position="129"/>
    </location>
</feature>
<evidence type="ECO:0000256" key="2">
    <source>
        <dbReference type="ARBA" id="ARBA00022723"/>
    </source>
</evidence>
<dbReference type="EMBL" id="JADQDC010000001">
    <property type="protein sequence ID" value="MBF9149521.1"/>
    <property type="molecule type" value="Genomic_DNA"/>
</dbReference>
<keyword evidence="2 4" id="KW-0479">Metal-binding</keyword>
<organism evidence="7 8">
    <name type="scientific">Novosphingobium jiangmenense</name>
    <dbReference type="NCBI Taxonomy" id="2791981"/>
    <lineage>
        <taxon>Bacteria</taxon>
        <taxon>Pseudomonadati</taxon>
        <taxon>Pseudomonadota</taxon>
        <taxon>Alphaproteobacteria</taxon>
        <taxon>Sphingomonadales</taxon>
        <taxon>Sphingomonadaceae</taxon>
        <taxon>Novosphingobium</taxon>
    </lineage>
</organism>
<evidence type="ECO:0000313" key="7">
    <source>
        <dbReference type="EMBL" id="MBF9149521.1"/>
    </source>
</evidence>
<keyword evidence="8" id="KW-1185">Reference proteome</keyword>
<comment type="caution">
    <text evidence="7">The sequence shown here is derived from an EMBL/GenBank/DDBJ whole genome shotgun (WGS) entry which is preliminary data.</text>
</comment>
<evidence type="ECO:0000256" key="5">
    <source>
        <dbReference type="SAM" id="SignalP"/>
    </source>
</evidence>
<gene>
    <name evidence="7" type="ORF">I2488_00755</name>
</gene>
<dbReference type="SUPFAM" id="SSF46626">
    <property type="entry name" value="Cytochrome c"/>
    <property type="match status" value="1"/>
</dbReference>
<evidence type="ECO:0000259" key="6">
    <source>
        <dbReference type="PROSITE" id="PS51007"/>
    </source>
</evidence>
<protein>
    <recommendedName>
        <fullName evidence="6">Cytochrome c domain-containing protein</fullName>
    </recommendedName>
</protein>
<dbReference type="InterPro" id="IPR009056">
    <property type="entry name" value="Cyt_c-like_dom"/>
</dbReference>
<accession>A0ABS0HB61</accession>
<proteinExistence type="predicted"/>
<evidence type="ECO:0000256" key="4">
    <source>
        <dbReference type="PROSITE-ProRule" id="PRU00433"/>
    </source>
</evidence>
<feature type="chain" id="PRO_5046620051" description="Cytochrome c domain-containing protein" evidence="5">
    <location>
        <begin position="20"/>
        <end position="131"/>
    </location>
</feature>
<sequence length="131" mass="13611">MKRLVLGAALVAAAVAVRAEEPAPTVSYQKEIVPILEQNCATCHLTGEEAGGMSLVGDAAIGFLVGKPSQEAPAVMRVEPGAPEKSYLVMKLEGTHLDHGGSGARMPFGGFPLDESDIAKIRAWIAQGAKS</sequence>
<dbReference type="InterPro" id="IPR036909">
    <property type="entry name" value="Cyt_c-like_dom_sf"/>
</dbReference>